<dbReference type="Proteomes" id="UP000289166">
    <property type="component" value="Unassembled WGS sequence"/>
</dbReference>
<keyword evidence="5" id="KW-0694">RNA-binding</keyword>
<evidence type="ECO:0000313" key="9">
    <source>
        <dbReference type="EMBL" id="RXE58325.1"/>
    </source>
</evidence>
<dbReference type="Gene3D" id="3.40.1510.10">
    <property type="entry name" value="Hut operon regulatory protein HutP"/>
    <property type="match status" value="1"/>
</dbReference>
<accession>A0A4Q0I3P8</accession>
<comment type="subunit">
    <text evidence="3">Homohexamer.</text>
</comment>
<proteinExistence type="inferred from homology"/>
<organism evidence="9 10">
    <name type="scientific">Acetivibrio mesophilus</name>
    <dbReference type="NCBI Taxonomy" id="2487273"/>
    <lineage>
        <taxon>Bacteria</taxon>
        <taxon>Bacillati</taxon>
        <taxon>Bacillota</taxon>
        <taxon>Clostridia</taxon>
        <taxon>Eubacteriales</taxon>
        <taxon>Oscillospiraceae</taxon>
        <taxon>Acetivibrio</taxon>
    </lineage>
</organism>
<evidence type="ECO:0000256" key="4">
    <source>
        <dbReference type="ARBA" id="ARBA00019377"/>
    </source>
</evidence>
<evidence type="ECO:0000256" key="1">
    <source>
        <dbReference type="ARBA" id="ARBA00002945"/>
    </source>
</evidence>
<comment type="function">
    <text evidence="1">Antiterminator that binds to cis-acting regulatory sequences on the mRNA in the presence of histidine, thereby suppressing transcription termination and activating the hut operon for histidine utilization.</text>
</comment>
<dbReference type="OrthoDB" id="1629373at2"/>
<dbReference type="GO" id="GO:0003723">
    <property type="term" value="F:RNA binding"/>
    <property type="evidence" value="ECO:0007669"/>
    <property type="project" value="UniProtKB-KW"/>
</dbReference>
<evidence type="ECO:0000256" key="6">
    <source>
        <dbReference type="ARBA" id="ARBA00023015"/>
    </source>
</evidence>
<protein>
    <recommendedName>
        <fullName evidence="4">Hut operon positive regulatory protein</fullName>
    </recommendedName>
</protein>
<dbReference type="EMBL" id="RLII01000020">
    <property type="protein sequence ID" value="RXE58325.1"/>
    <property type="molecule type" value="Genomic_DNA"/>
</dbReference>
<evidence type="ECO:0000313" key="10">
    <source>
        <dbReference type="Proteomes" id="UP000289166"/>
    </source>
</evidence>
<sequence>MTNDTIDAGKFGSKEIASAAIEIALTKDRASEKQLQSEYNKIGIRTAAVDYGGEFITSVMKIIERAVVSSKREGVIIDNHVEEGAVAGATREALSQIMPKALGLNVGGKIGVARYKNHISVAVFFGIGLLHLNEVSIGLGHRVV</sequence>
<keyword evidence="6" id="KW-0805">Transcription regulation</keyword>
<reference evidence="10" key="1">
    <citation type="submission" date="2018-11" db="EMBL/GenBank/DDBJ databases">
        <title>Genome sequencing of a novel mesophilic and cellulolytic organism within the genus Hungateiclostridium.</title>
        <authorList>
            <person name="Rettenmaier R."/>
            <person name="Liebl W."/>
            <person name="Zverlov V."/>
        </authorList>
    </citation>
    <scope>NUCLEOTIDE SEQUENCE [LARGE SCALE GENOMIC DNA]</scope>
    <source>
        <strain evidence="10">N2K1</strain>
    </source>
</reference>
<evidence type="ECO:0000256" key="2">
    <source>
        <dbReference type="ARBA" id="ARBA00009992"/>
    </source>
</evidence>
<evidence type="ECO:0000256" key="8">
    <source>
        <dbReference type="ARBA" id="ARBA00023163"/>
    </source>
</evidence>
<gene>
    <name evidence="9" type="ORF">EFD62_12875</name>
</gene>
<evidence type="ECO:0000256" key="5">
    <source>
        <dbReference type="ARBA" id="ARBA00022884"/>
    </source>
</evidence>
<evidence type="ECO:0000256" key="7">
    <source>
        <dbReference type="ARBA" id="ARBA00023159"/>
    </source>
</evidence>
<dbReference type="RefSeq" id="WP_069193772.1">
    <property type="nucleotide sequence ID" value="NZ_RLII01000020.1"/>
</dbReference>
<dbReference type="AlphaFoldDB" id="A0A4Q0I3P8"/>
<comment type="similarity">
    <text evidence="2">Belongs to the HutP family.</text>
</comment>
<dbReference type="InterPro" id="IPR015111">
    <property type="entry name" value="Regulatory_HutP"/>
</dbReference>
<comment type="caution">
    <text evidence="9">The sequence shown here is derived from an EMBL/GenBank/DDBJ whole genome shotgun (WGS) entry which is preliminary data.</text>
</comment>
<dbReference type="CDD" id="cd11640">
    <property type="entry name" value="HutP"/>
    <property type="match status" value="1"/>
</dbReference>
<dbReference type="InterPro" id="IPR036482">
    <property type="entry name" value="Regulatory_HutP_sf"/>
</dbReference>
<keyword evidence="8" id="KW-0804">Transcription</keyword>
<dbReference type="Pfam" id="PF09021">
    <property type="entry name" value="HutP"/>
    <property type="match status" value="1"/>
</dbReference>
<name>A0A4Q0I3P8_9FIRM</name>
<keyword evidence="7" id="KW-0010">Activator</keyword>
<evidence type="ECO:0000256" key="3">
    <source>
        <dbReference type="ARBA" id="ARBA00011643"/>
    </source>
</evidence>
<keyword evidence="10" id="KW-1185">Reference proteome</keyword>